<gene>
    <name evidence="1" type="ORF">AVEN_7010_1</name>
</gene>
<organism evidence="1 2">
    <name type="scientific">Araneus ventricosus</name>
    <name type="common">Orbweaver spider</name>
    <name type="synonym">Epeira ventricosa</name>
    <dbReference type="NCBI Taxonomy" id="182803"/>
    <lineage>
        <taxon>Eukaryota</taxon>
        <taxon>Metazoa</taxon>
        <taxon>Ecdysozoa</taxon>
        <taxon>Arthropoda</taxon>
        <taxon>Chelicerata</taxon>
        <taxon>Arachnida</taxon>
        <taxon>Araneae</taxon>
        <taxon>Araneomorphae</taxon>
        <taxon>Entelegynae</taxon>
        <taxon>Araneoidea</taxon>
        <taxon>Araneidae</taxon>
        <taxon>Araneus</taxon>
    </lineage>
</organism>
<comment type="caution">
    <text evidence="1">The sequence shown here is derived from an EMBL/GenBank/DDBJ whole genome shotgun (WGS) entry which is preliminary data.</text>
</comment>
<evidence type="ECO:0000313" key="2">
    <source>
        <dbReference type="Proteomes" id="UP000499080"/>
    </source>
</evidence>
<proteinExistence type="predicted"/>
<protein>
    <submittedName>
        <fullName evidence="1">Uncharacterized protein</fullName>
    </submittedName>
</protein>
<dbReference type="AlphaFoldDB" id="A0A4Y2IDX5"/>
<keyword evidence="2" id="KW-1185">Reference proteome</keyword>
<name>A0A4Y2IDX5_ARAVE</name>
<dbReference type="EMBL" id="BGPR01002577">
    <property type="protein sequence ID" value="GBM75770.1"/>
    <property type="molecule type" value="Genomic_DNA"/>
</dbReference>
<reference evidence="1 2" key="1">
    <citation type="journal article" date="2019" name="Sci. Rep.">
        <title>Orb-weaving spider Araneus ventricosus genome elucidates the spidroin gene catalogue.</title>
        <authorList>
            <person name="Kono N."/>
            <person name="Nakamura H."/>
            <person name="Ohtoshi R."/>
            <person name="Moran D.A.P."/>
            <person name="Shinohara A."/>
            <person name="Yoshida Y."/>
            <person name="Fujiwara M."/>
            <person name="Mori M."/>
            <person name="Tomita M."/>
            <person name="Arakawa K."/>
        </authorList>
    </citation>
    <scope>NUCLEOTIDE SEQUENCE [LARGE SCALE GENOMIC DNA]</scope>
</reference>
<sequence length="89" mass="10152">MNVAVSMTPRSIPGSVQVTSHLFINKSQDQSFSKDDFFGGEKKTILKYEQIYVTRSSFFKTTSHLETIRELLKMDLLAQDWGQMMTPAS</sequence>
<accession>A0A4Y2IDX5</accession>
<dbReference type="Proteomes" id="UP000499080">
    <property type="component" value="Unassembled WGS sequence"/>
</dbReference>
<evidence type="ECO:0000313" key="1">
    <source>
        <dbReference type="EMBL" id="GBM75770.1"/>
    </source>
</evidence>